<dbReference type="RefSeq" id="WP_355395801.1">
    <property type="nucleotide sequence ID" value="NZ_JBEXPZ010000012.1"/>
</dbReference>
<protein>
    <recommendedName>
        <fullName evidence="3">SAV-6107-like HEPN domain-containing protein</fullName>
    </recommendedName>
</protein>
<name>A0ABV2UVE6_9ACTN</name>
<evidence type="ECO:0000313" key="1">
    <source>
        <dbReference type="EMBL" id="MET9845152.1"/>
    </source>
</evidence>
<gene>
    <name evidence="1" type="ORF">ABZZ21_11320</name>
</gene>
<reference evidence="1 2" key="1">
    <citation type="submission" date="2024-06" db="EMBL/GenBank/DDBJ databases">
        <title>The Natural Products Discovery Center: Release of the First 8490 Sequenced Strains for Exploring Actinobacteria Biosynthetic Diversity.</title>
        <authorList>
            <person name="Kalkreuter E."/>
            <person name="Kautsar S.A."/>
            <person name="Yang D."/>
            <person name="Bader C.D."/>
            <person name="Teijaro C.N."/>
            <person name="Fluegel L."/>
            <person name="Davis C.M."/>
            <person name="Simpson J.R."/>
            <person name="Lauterbach L."/>
            <person name="Steele A.D."/>
            <person name="Gui C."/>
            <person name="Meng S."/>
            <person name="Li G."/>
            <person name="Viehrig K."/>
            <person name="Ye F."/>
            <person name="Su P."/>
            <person name="Kiefer A.F."/>
            <person name="Nichols A."/>
            <person name="Cepeda A.J."/>
            <person name="Yan W."/>
            <person name="Fan B."/>
            <person name="Jiang Y."/>
            <person name="Adhikari A."/>
            <person name="Zheng C.-J."/>
            <person name="Schuster L."/>
            <person name="Cowan T.M."/>
            <person name="Smanski M.J."/>
            <person name="Chevrette M.G."/>
            <person name="De Carvalho L.P.S."/>
            <person name="Shen B."/>
        </authorList>
    </citation>
    <scope>NUCLEOTIDE SEQUENCE [LARGE SCALE GENOMIC DNA]</scope>
    <source>
        <strain evidence="1 2">NPDC006434</strain>
    </source>
</reference>
<evidence type="ECO:0000313" key="2">
    <source>
        <dbReference type="Proteomes" id="UP001550210"/>
    </source>
</evidence>
<evidence type="ECO:0008006" key="3">
    <source>
        <dbReference type="Google" id="ProtNLM"/>
    </source>
</evidence>
<proteinExistence type="predicted"/>
<comment type="caution">
    <text evidence="1">The sequence shown here is derived from an EMBL/GenBank/DDBJ whole genome shotgun (WGS) entry which is preliminary data.</text>
</comment>
<accession>A0ABV2UVE6</accession>
<keyword evidence="2" id="KW-1185">Reference proteome</keyword>
<dbReference type="Proteomes" id="UP001550210">
    <property type="component" value="Unassembled WGS sequence"/>
</dbReference>
<sequence length="120" mass="12648">MAHPMPHHTTHSAYVEVYSTLRQAADALEELKRTGAGEGFAEPYAGAAMHAVRFAVAVLHPVLPCQPGPPADHEPQRQLDLAAHWRDAAFEIGEFAPGPALRVVRGEEGAGTHGGGVQGA</sequence>
<dbReference type="EMBL" id="JBEXPZ010000012">
    <property type="protein sequence ID" value="MET9845152.1"/>
    <property type="molecule type" value="Genomic_DNA"/>
</dbReference>
<organism evidence="1 2">
    <name type="scientific">Streptomyces ossamyceticus</name>
    <dbReference type="NCBI Taxonomy" id="249581"/>
    <lineage>
        <taxon>Bacteria</taxon>
        <taxon>Bacillati</taxon>
        <taxon>Actinomycetota</taxon>
        <taxon>Actinomycetes</taxon>
        <taxon>Kitasatosporales</taxon>
        <taxon>Streptomycetaceae</taxon>
        <taxon>Streptomyces</taxon>
    </lineage>
</organism>